<comment type="caution">
    <text evidence="3">The sequence shown here is derived from an EMBL/GenBank/DDBJ whole genome shotgun (WGS) entry which is preliminary data.</text>
</comment>
<dbReference type="PANTHER" id="PTHR46411">
    <property type="entry name" value="FAMILY ATPASE, PUTATIVE-RELATED"/>
    <property type="match status" value="1"/>
</dbReference>
<evidence type="ECO:0000256" key="1">
    <source>
        <dbReference type="SAM" id="MobiDB-lite"/>
    </source>
</evidence>
<proteinExistence type="predicted"/>
<dbReference type="AlphaFoldDB" id="A0A9P3PIN1"/>
<dbReference type="Pfam" id="PF00004">
    <property type="entry name" value="AAA"/>
    <property type="match status" value="1"/>
</dbReference>
<accession>A0A9P3PIN1</accession>
<dbReference type="Proteomes" id="UP001063166">
    <property type="component" value="Unassembled WGS sequence"/>
</dbReference>
<sequence>MHRRFSRLVKNSSPLATTLNNPDNGLDNESKVSTVVRDEPLPLPSLKVKHVDHYYSRWSKSYKYRNTSSRAVVETIPILHTASNDVWKDYNFVIVRRYSRVENQEPTIKIVVKSEYLLKACKDVIQTWPGVSWNSDPLELDPEMFIAFMPHFKHYRNALASRKEKSEADTHVIASVDLLLSTLASDYRVTLAKIERFKAHQEITFDFLYAILVPRTLFVTKCAVTGRPRLFKLVSAQRASAEGRTCYQLSCESIDLVDRLSSSTVAVGTVQTTIRLEQFKGTIKIQHLDAYPLEYHPNQPQLRESLLKRGKKWLELVGVHHKQYSGIAATRQVDRPRKQHINGRIMIDRATFRRLNPSYKLPTPVPSETQLEAEAQRLRQNKLDAAHIYDPRYPASSPPQDSAPDPGAYAHGTLVQTNNKEDDVNDLELTDEDLILTSTIVYGFSLSDKLWLEFDVEEVRDIAWNEDAFANLVLPEDGKQLLQSLVEAHDQEAGFDDFIKGKGQGLVVNLFGPPGVGKTLSAEATSEHVRRPLYLVGGGDLGTTPAELDKNLEDILDVATAWKAIVLIDEADVFLEQRSLHDLVRNAIVAIFLRHVEYYRGILFLTTNRVRAFDEAFLSRVHVALHFHELSQASKEQVWAAFIAKLGATADVTPEQLTALATHMVNGRQIKNAARTAHSLAVSRGEKVGFNHFAETLDALAEFQKEFDELKK</sequence>
<dbReference type="CDD" id="cd19481">
    <property type="entry name" value="RecA-like_protease"/>
    <property type="match status" value="1"/>
</dbReference>
<dbReference type="GO" id="GO:0005524">
    <property type="term" value="F:ATP binding"/>
    <property type="evidence" value="ECO:0007669"/>
    <property type="project" value="InterPro"/>
</dbReference>
<protein>
    <submittedName>
        <fullName evidence="3">ATPase family associated with various cellular activities (AAA)</fullName>
    </submittedName>
</protein>
<organism evidence="3 4">
    <name type="scientific">Lyophyllum shimeji</name>
    <name type="common">Hon-shimeji</name>
    <name type="synonym">Tricholoma shimeji</name>
    <dbReference type="NCBI Taxonomy" id="47721"/>
    <lineage>
        <taxon>Eukaryota</taxon>
        <taxon>Fungi</taxon>
        <taxon>Dikarya</taxon>
        <taxon>Basidiomycota</taxon>
        <taxon>Agaricomycotina</taxon>
        <taxon>Agaricomycetes</taxon>
        <taxon>Agaricomycetidae</taxon>
        <taxon>Agaricales</taxon>
        <taxon>Tricholomatineae</taxon>
        <taxon>Lyophyllaceae</taxon>
        <taxon>Lyophyllum</taxon>
    </lineage>
</organism>
<dbReference type="SUPFAM" id="SSF52540">
    <property type="entry name" value="P-loop containing nucleoside triphosphate hydrolases"/>
    <property type="match status" value="1"/>
</dbReference>
<dbReference type="OrthoDB" id="10042665at2759"/>
<dbReference type="PANTHER" id="PTHR46411:SF3">
    <property type="entry name" value="AAA+ ATPASE DOMAIN-CONTAINING PROTEIN"/>
    <property type="match status" value="1"/>
</dbReference>
<dbReference type="SMART" id="SM00382">
    <property type="entry name" value="AAA"/>
    <property type="match status" value="1"/>
</dbReference>
<keyword evidence="4" id="KW-1185">Reference proteome</keyword>
<dbReference type="InterPro" id="IPR054289">
    <property type="entry name" value="DUF7025"/>
</dbReference>
<dbReference type="EMBL" id="BRPK01000003">
    <property type="protein sequence ID" value="GLB36892.1"/>
    <property type="molecule type" value="Genomic_DNA"/>
</dbReference>
<name>A0A9P3PIN1_LYOSH</name>
<dbReference type="InterPro" id="IPR027417">
    <property type="entry name" value="P-loop_NTPase"/>
</dbReference>
<dbReference type="Pfam" id="PF22942">
    <property type="entry name" value="DUF7025"/>
    <property type="match status" value="1"/>
</dbReference>
<evidence type="ECO:0000313" key="4">
    <source>
        <dbReference type="Proteomes" id="UP001063166"/>
    </source>
</evidence>
<reference evidence="3" key="1">
    <citation type="submission" date="2022-07" db="EMBL/GenBank/DDBJ databases">
        <title>The genome of Lyophyllum shimeji provides insight into the initial evolution of ectomycorrhizal fungal genome.</title>
        <authorList>
            <person name="Kobayashi Y."/>
            <person name="Shibata T."/>
            <person name="Hirakawa H."/>
            <person name="Shigenobu S."/>
            <person name="Nishiyama T."/>
            <person name="Yamada A."/>
            <person name="Hasebe M."/>
            <person name="Kawaguchi M."/>
        </authorList>
    </citation>
    <scope>NUCLEOTIDE SEQUENCE</scope>
    <source>
        <strain evidence="3">AT787</strain>
    </source>
</reference>
<evidence type="ECO:0000313" key="3">
    <source>
        <dbReference type="EMBL" id="GLB36892.1"/>
    </source>
</evidence>
<feature type="region of interest" description="Disordered" evidence="1">
    <location>
        <begin position="389"/>
        <end position="412"/>
    </location>
</feature>
<dbReference type="InterPro" id="IPR003593">
    <property type="entry name" value="AAA+_ATPase"/>
</dbReference>
<feature type="compositionally biased region" description="Low complexity" evidence="1">
    <location>
        <begin position="394"/>
        <end position="406"/>
    </location>
</feature>
<dbReference type="InterPro" id="IPR003959">
    <property type="entry name" value="ATPase_AAA_core"/>
</dbReference>
<gene>
    <name evidence="3" type="ORF">LshimejAT787_0311790</name>
</gene>
<dbReference type="Gene3D" id="3.40.50.300">
    <property type="entry name" value="P-loop containing nucleotide triphosphate hydrolases"/>
    <property type="match status" value="1"/>
</dbReference>
<dbReference type="GO" id="GO:0016887">
    <property type="term" value="F:ATP hydrolysis activity"/>
    <property type="evidence" value="ECO:0007669"/>
    <property type="project" value="InterPro"/>
</dbReference>
<feature type="domain" description="AAA+ ATPase" evidence="2">
    <location>
        <begin position="504"/>
        <end position="633"/>
    </location>
</feature>
<evidence type="ECO:0000259" key="2">
    <source>
        <dbReference type="SMART" id="SM00382"/>
    </source>
</evidence>